<evidence type="ECO:0000256" key="1">
    <source>
        <dbReference type="SAM" id="Phobius"/>
    </source>
</evidence>
<accession>A0A1B0A0G9</accession>
<dbReference type="VEuPathDB" id="VectorBase:GPAI030624"/>
<dbReference type="Proteomes" id="UP000092445">
    <property type="component" value="Unassembled WGS sequence"/>
</dbReference>
<sequence>MLNDICGAHEIKHTHLSKSSGVNFPGENLVQFLSFLCVFPLAVLGGGCCLPAATAAAAAAAANSDVEEEGTKLTLILIGCTTGMVAYCYVQHRAKIRKNFANVLAEDCRDDDQDAGDYEVNTLIPLKTIEIK</sequence>
<keyword evidence="1" id="KW-1133">Transmembrane helix</keyword>
<name>A0A1B0A0G9_GLOPL</name>
<feature type="transmembrane region" description="Helical" evidence="1">
    <location>
        <begin position="32"/>
        <end position="61"/>
    </location>
</feature>
<dbReference type="AlphaFoldDB" id="A0A1B0A0G9"/>
<organism evidence="2 3">
    <name type="scientific">Glossina pallidipes</name>
    <name type="common">Tsetse fly</name>
    <dbReference type="NCBI Taxonomy" id="7398"/>
    <lineage>
        <taxon>Eukaryota</taxon>
        <taxon>Metazoa</taxon>
        <taxon>Ecdysozoa</taxon>
        <taxon>Arthropoda</taxon>
        <taxon>Hexapoda</taxon>
        <taxon>Insecta</taxon>
        <taxon>Pterygota</taxon>
        <taxon>Neoptera</taxon>
        <taxon>Endopterygota</taxon>
        <taxon>Diptera</taxon>
        <taxon>Brachycera</taxon>
        <taxon>Muscomorpha</taxon>
        <taxon>Hippoboscoidea</taxon>
        <taxon>Glossinidae</taxon>
        <taxon>Glossina</taxon>
    </lineage>
</organism>
<feature type="transmembrane region" description="Helical" evidence="1">
    <location>
        <begin position="73"/>
        <end position="90"/>
    </location>
</feature>
<keyword evidence="1" id="KW-0472">Membrane</keyword>
<evidence type="ECO:0000313" key="3">
    <source>
        <dbReference type="Proteomes" id="UP000092445"/>
    </source>
</evidence>
<proteinExistence type="predicted"/>
<reference evidence="3" key="1">
    <citation type="submission" date="2014-03" db="EMBL/GenBank/DDBJ databases">
        <authorList>
            <person name="Aksoy S."/>
            <person name="Warren W."/>
            <person name="Wilson R.K."/>
        </authorList>
    </citation>
    <scope>NUCLEOTIDE SEQUENCE [LARGE SCALE GENOMIC DNA]</scope>
    <source>
        <strain evidence="3">IAEA</strain>
    </source>
</reference>
<keyword evidence="3" id="KW-1185">Reference proteome</keyword>
<evidence type="ECO:0000313" key="2">
    <source>
        <dbReference type="EnsemblMetazoa" id="GPAI030624-PA"/>
    </source>
</evidence>
<keyword evidence="1" id="KW-0812">Transmembrane</keyword>
<reference evidence="2" key="2">
    <citation type="submission" date="2020-05" db="UniProtKB">
        <authorList>
            <consortium name="EnsemblMetazoa"/>
        </authorList>
    </citation>
    <scope>IDENTIFICATION</scope>
    <source>
        <strain evidence="2">IAEA</strain>
    </source>
</reference>
<dbReference type="EnsemblMetazoa" id="GPAI030624-RA">
    <property type="protein sequence ID" value="GPAI030624-PA"/>
    <property type="gene ID" value="GPAI030624"/>
</dbReference>
<protein>
    <submittedName>
        <fullName evidence="2">Uncharacterized protein</fullName>
    </submittedName>
</protein>